<evidence type="ECO:0000313" key="6">
    <source>
        <dbReference type="Proteomes" id="UP001234989"/>
    </source>
</evidence>
<gene>
    <name evidence="5" type="ORF">MTR67_044696</name>
</gene>
<keyword evidence="1" id="KW-0479">Metal-binding</keyword>
<dbReference type="EMBL" id="CP133621">
    <property type="protein sequence ID" value="WMV51311.1"/>
    <property type="molecule type" value="Genomic_DNA"/>
</dbReference>
<dbReference type="PANTHER" id="PTHR47990">
    <property type="entry name" value="2-OXOGLUTARATE (2OG) AND FE(II)-DEPENDENT OXYGENASE SUPERFAMILY PROTEIN-RELATED"/>
    <property type="match status" value="1"/>
</dbReference>
<feature type="non-terminal residue" evidence="5">
    <location>
        <position position="1"/>
    </location>
</feature>
<dbReference type="Gene3D" id="2.60.120.330">
    <property type="entry name" value="B-lactam Antibiotic, Isopenicillin N Synthase, Chain"/>
    <property type="match status" value="1"/>
</dbReference>
<sequence length="84" mass="9646">KGFFSRDPAAVQQTSRLLGEACRSHGFFLVVKHGVDANLISNVHRHMDMFFDMPLCEKQKAQRKIGEHYGYASNFTGRFYSKHP</sequence>
<keyword evidence="6" id="KW-1185">Reference proteome</keyword>
<evidence type="ECO:0000256" key="3">
    <source>
        <dbReference type="ARBA" id="ARBA00023004"/>
    </source>
</evidence>
<dbReference type="Pfam" id="PF14226">
    <property type="entry name" value="DIOX_N"/>
    <property type="match status" value="1"/>
</dbReference>
<dbReference type="Proteomes" id="UP001234989">
    <property type="component" value="Chromosome 10"/>
</dbReference>
<proteinExistence type="predicted"/>
<dbReference type="SUPFAM" id="SSF51197">
    <property type="entry name" value="Clavaminate synthase-like"/>
    <property type="match status" value="1"/>
</dbReference>
<evidence type="ECO:0000256" key="2">
    <source>
        <dbReference type="ARBA" id="ARBA00022896"/>
    </source>
</evidence>
<keyword evidence="2" id="KW-0847">Vitamin C</keyword>
<evidence type="ECO:0000313" key="5">
    <source>
        <dbReference type="EMBL" id="WMV51311.1"/>
    </source>
</evidence>
<dbReference type="GO" id="GO:0031418">
    <property type="term" value="F:L-ascorbic acid binding"/>
    <property type="evidence" value="ECO:0007669"/>
    <property type="project" value="UniProtKB-KW"/>
</dbReference>
<dbReference type="InterPro" id="IPR026992">
    <property type="entry name" value="DIOX_N"/>
</dbReference>
<reference evidence="5" key="1">
    <citation type="submission" date="2023-08" db="EMBL/GenBank/DDBJ databases">
        <title>A de novo genome assembly of Solanum verrucosum Schlechtendal, a Mexican diploid species geographically isolated from the other diploid A-genome species in potato relatives.</title>
        <authorList>
            <person name="Hosaka K."/>
        </authorList>
    </citation>
    <scope>NUCLEOTIDE SEQUENCE</scope>
    <source>
        <tissue evidence="5">Young leaves</tissue>
    </source>
</reference>
<feature type="domain" description="Non-haem dioxygenase N-terminal" evidence="4">
    <location>
        <begin position="7"/>
        <end position="78"/>
    </location>
</feature>
<organism evidence="5 6">
    <name type="scientific">Solanum verrucosum</name>
    <dbReference type="NCBI Taxonomy" id="315347"/>
    <lineage>
        <taxon>Eukaryota</taxon>
        <taxon>Viridiplantae</taxon>
        <taxon>Streptophyta</taxon>
        <taxon>Embryophyta</taxon>
        <taxon>Tracheophyta</taxon>
        <taxon>Spermatophyta</taxon>
        <taxon>Magnoliopsida</taxon>
        <taxon>eudicotyledons</taxon>
        <taxon>Gunneridae</taxon>
        <taxon>Pentapetalae</taxon>
        <taxon>asterids</taxon>
        <taxon>lamiids</taxon>
        <taxon>Solanales</taxon>
        <taxon>Solanaceae</taxon>
        <taxon>Solanoideae</taxon>
        <taxon>Solaneae</taxon>
        <taxon>Solanum</taxon>
    </lineage>
</organism>
<dbReference type="GO" id="GO:0046872">
    <property type="term" value="F:metal ion binding"/>
    <property type="evidence" value="ECO:0007669"/>
    <property type="project" value="UniProtKB-KW"/>
</dbReference>
<dbReference type="AlphaFoldDB" id="A0AAF0UUF6"/>
<evidence type="ECO:0000256" key="1">
    <source>
        <dbReference type="ARBA" id="ARBA00022723"/>
    </source>
</evidence>
<dbReference type="InterPro" id="IPR050231">
    <property type="entry name" value="Iron_ascorbate_oxido_reductase"/>
</dbReference>
<accession>A0AAF0UUF6</accession>
<evidence type="ECO:0000259" key="4">
    <source>
        <dbReference type="Pfam" id="PF14226"/>
    </source>
</evidence>
<keyword evidence="3" id="KW-0408">Iron</keyword>
<name>A0AAF0UUF6_SOLVR</name>
<protein>
    <recommendedName>
        <fullName evidence="4">Non-haem dioxygenase N-terminal domain-containing protein</fullName>
    </recommendedName>
</protein>
<dbReference type="InterPro" id="IPR027443">
    <property type="entry name" value="IPNS-like_sf"/>
</dbReference>
<dbReference type="GO" id="GO:0016706">
    <property type="term" value="F:2-oxoglutarate-dependent dioxygenase activity"/>
    <property type="evidence" value="ECO:0007669"/>
    <property type="project" value="UniProtKB-ARBA"/>
</dbReference>